<keyword evidence="1" id="KW-1133">Transmembrane helix</keyword>
<sequence length="335" mass="37091">MDPLAVVGSVVQVTEVAFRLIQFITSVAARRPFQLLILYGVSGLFLYLFGSNTTWRVESQVLGQLSGDDGVDDAMNFKTSVLDGCTMISVASALLAQISITALSLDALSQTHWTARGSLIFSLTTALMAVYYATTQHRIMSRLLSAKQVRSWIRGGEIIIRRGRHHLQAMLQARAELRPCDPTELDHVQAQLIHDRPQFLRQTCFTPSVAAVVTISAPQMLLSTSLMALLLGLGIYLGFTWTFRLDTVAGPQNSRNVFITYVVGLTVSIIVYSMSRLIQNKDARSEVDILDSHLSEYVLSHADVVFGWGFMARFDERGDLTFAPRDDNANTETNP</sequence>
<keyword evidence="1" id="KW-0812">Transmembrane</keyword>
<proteinExistence type="predicted"/>
<evidence type="ECO:0000256" key="1">
    <source>
        <dbReference type="SAM" id="Phobius"/>
    </source>
</evidence>
<feature type="transmembrane region" description="Helical" evidence="1">
    <location>
        <begin position="85"/>
        <end position="105"/>
    </location>
</feature>
<dbReference type="OrthoDB" id="4941332at2759"/>
<dbReference type="AlphaFoldDB" id="A0A6A6QXT9"/>
<dbReference type="Proteomes" id="UP000799750">
    <property type="component" value="Unassembled WGS sequence"/>
</dbReference>
<dbReference type="EMBL" id="MU004188">
    <property type="protein sequence ID" value="KAF2496463.1"/>
    <property type="molecule type" value="Genomic_DNA"/>
</dbReference>
<feature type="transmembrane region" description="Helical" evidence="1">
    <location>
        <begin position="257"/>
        <end position="275"/>
    </location>
</feature>
<accession>A0A6A6QXT9</accession>
<reference evidence="2" key="1">
    <citation type="journal article" date="2020" name="Stud. Mycol.">
        <title>101 Dothideomycetes genomes: a test case for predicting lifestyles and emergence of pathogens.</title>
        <authorList>
            <person name="Haridas S."/>
            <person name="Albert R."/>
            <person name="Binder M."/>
            <person name="Bloem J."/>
            <person name="Labutti K."/>
            <person name="Salamov A."/>
            <person name="Andreopoulos B."/>
            <person name="Baker S."/>
            <person name="Barry K."/>
            <person name="Bills G."/>
            <person name="Bluhm B."/>
            <person name="Cannon C."/>
            <person name="Castanera R."/>
            <person name="Culley D."/>
            <person name="Daum C."/>
            <person name="Ezra D."/>
            <person name="Gonzalez J."/>
            <person name="Henrissat B."/>
            <person name="Kuo A."/>
            <person name="Liang C."/>
            <person name="Lipzen A."/>
            <person name="Lutzoni F."/>
            <person name="Magnuson J."/>
            <person name="Mondo S."/>
            <person name="Nolan M."/>
            <person name="Ohm R."/>
            <person name="Pangilinan J."/>
            <person name="Park H.-J."/>
            <person name="Ramirez L."/>
            <person name="Alfaro M."/>
            <person name="Sun H."/>
            <person name="Tritt A."/>
            <person name="Yoshinaga Y."/>
            <person name="Zwiers L.-H."/>
            <person name="Turgeon B."/>
            <person name="Goodwin S."/>
            <person name="Spatafora J."/>
            <person name="Crous P."/>
            <person name="Grigoriev I."/>
        </authorList>
    </citation>
    <scope>NUCLEOTIDE SEQUENCE</scope>
    <source>
        <strain evidence="2">CBS 269.34</strain>
    </source>
</reference>
<name>A0A6A6QXT9_9PEZI</name>
<feature type="transmembrane region" description="Helical" evidence="1">
    <location>
        <begin position="226"/>
        <end position="245"/>
    </location>
</feature>
<keyword evidence="1" id="KW-0472">Membrane</keyword>
<gene>
    <name evidence="2" type="ORF">BU16DRAFT_460458</name>
</gene>
<feature type="transmembrane region" description="Helical" evidence="1">
    <location>
        <begin position="33"/>
        <end position="50"/>
    </location>
</feature>
<keyword evidence="3" id="KW-1185">Reference proteome</keyword>
<feature type="transmembrane region" description="Helical" evidence="1">
    <location>
        <begin position="117"/>
        <end position="134"/>
    </location>
</feature>
<organism evidence="2 3">
    <name type="scientific">Lophium mytilinum</name>
    <dbReference type="NCBI Taxonomy" id="390894"/>
    <lineage>
        <taxon>Eukaryota</taxon>
        <taxon>Fungi</taxon>
        <taxon>Dikarya</taxon>
        <taxon>Ascomycota</taxon>
        <taxon>Pezizomycotina</taxon>
        <taxon>Dothideomycetes</taxon>
        <taxon>Pleosporomycetidae</taxon>
        <taxon>Mytilinidiales</taxon>
        <taxon>Mytilinidiaceae</taxon>
        <taxon>Lophium</taxon>
    </lineage>
</organism>
<evidence type="ECO:0000313" key="2">
    <source>
        <dbReference type="EMBL" id="KAF2496463.1"/>
    </source>
</evidence>
<protein>
    <submittedName>
        <fullName evidence="2">Uncharacterized protein</fullName>
    </submittedName>
</protein>
<evidence type="ECO:0000313" key="3">
    <source>
        <dbReference type="Proteomes" id="UP000799750"/>
    </source>
</evidence>